<dbReference type="InterPro" id="IPR011598">
    <property type="entry name" value="bHLH_dom"/>
</dbReference>
<keyword evidence="3" id="KW-0804">Transcription</keyword>
<evidence type="ECO:0000256" key="4">
    <source>
        <dbReference type="ARBA" id="ARBA00023242"/>
    </source>
</evidence>
<feature type="domain" description="BHLH" evidence="5">
    <location>
        <begin position="1"/>
        <end position="31"/>
    </location>
</feature>
<accession>A0AA86SAF3</accession>
<dbReference type="PANTHER" id="PTHR45959:SF2">
    <property type="entry name" value="BHLH TRANSCRIPTION FACTOR"/>
    <property type="match status" value="1"/>
</dbReference>
<dbReference type="Gene3D" id="4.10.280.10">
    <property type="entry name" value="Helix-loop-helix DNA-binding domain"/>
    <property type="match status" value="1"/>
</dbReference>
<keyword evidence="2" id="KW-0805">Transcription regulation</keyword>
<dbReference type="InterPro" id="IPR036638">
    <property type="entry name" value="HLH_DNA-bd_sf"/>
</dbReference>
<keyword evidence="4" id="KW-0539">Nucleus</keyword>
<dbReference type="PROSITE" id="PS50888">
    <property type="entry name" value="BHLH"/>
    <property type="match status" value="1"/>
</dbReference>
<evidence type="ECO:0000313" key="6">
    <source>
        <dbReference type="EMBL" id="CAJ1948924.1"/>
    </source>
</evidence>
<comment type="subcellular location">
    <subcellularLocation>
        <location evidence="1">Nucleus</location>
    </subcellularLocation>
</comment>
<dbReference type="Pfam" id="PF00010">
    <property type="entry name" value="HLH"/>
    <property type="match status" value="1"/>
</dbReference>
<protein>
    <recommendedName>
        <fullName evidence="5">BHLH domain-containing protein</fullName>
    </recommendedName>
</protein>
<gene>
    <name evidence="6" type="ORF">AYBTSS11_LOCUS13462</name>
</gene>
<dbReference type="PANTHER" id="PTHR45959">
    <property type="entry name" value="BHLH TRANSCRIPTION FACTOR"/>
    <property type="match status" value="1"/>
</dbReference>
<keyword evidence="7" id="KW-1185">Reference proteome</keyword>
<dbReference type="Gramene" id="rna-AYBTSS11_LOCUS13462">
    <property type="protein sequence ID" value="CAJ1948924.1"/>
    <property type="gene ID" value="gene-AYBTSS11_LOCUS13462"/>
</dbReference>
<evidence type="ECO:0000259" key="5">
    <source>
        <dbReference type="PROSITE" id="PS50888"/>
    </source>
</evidence>
<proteinExistence type="predicted"/>
<dbReference type="GO" id="GO:0005634">
    <property type="term" value="C:nucleus"/>
    <property type="evidence" value="ECO:0007669"/>
    <property type="project" value="UniProtKB-SubCell"/>
</dbReference>
<sequence length="154" mass="17367">MFIALSALIPGLKKIDKLSVLNNAVEYVKYLQQRVKELEQVNKKRKMQSEGCFKQSKSNEVAYDSSWTSHHHDDKGIKNCSKVEARVAGKDVLIRVTCEVQKNIVRNVMAKVEAHNLYIVSSNVLPFGNSTLAITTIAKVHTVLIMSCYEETNQ</sequence>
<dbReference type="SUPFAM" id="SSF47459">
    <property type="entry name" value="HLH, helix-loop-helix DNA-binding domain"/>
    <property type="match status" value="1"/>
</dbReference>
<evidence type="ECO:0000256" key="3">
    <source>
        <dbReference type="ARBA" id="ARBA00023163"/>
    </source>
</evidence>
<evidence type="ECO:0000256" key="1">
    <source>
        <dbReference type="ARBA" id="ARBA00004123"/>
    </source>
</evidence>
<organism evidence="6 7">
    <name type="scientific">Sphenostylis stenocarpa</name>
    <dbReference type="NCBI Taxonomy" id="92480"/>
    <lineage>
        <taxon>Eukaryota</taxon>
        <taxon>Viridiplantae</taxon>
        <taxon>Streptophyta</taxon>
        <taxon>Embryophyta</taxon>
        <taxon>Tracheophyta</taxon>
        <taxon>Spermatophyta</taxon>
        <taxon>Magnoliopsida</taxon>
        <taxon>eudicotyledons</taxon>
        <taxon>Gunneridae</taxon>
        <taxon>Pentapetalae</taxon>
        <taxon>rosids</taxon>
        <taxon>fabids</taxon>
        <taxon>Fabales</taxon>
        <taxon>Fabaceae</taxon>
        <taxon>Papilionoideae</taxon>
        <taxon>50 kb inversion clade</taxon>
        <taxon>NPAAA clade</taxon>
        <taxon>indigoferoid/millettioid clade</taxon>
        <taxon>Phaseoleae</taxon>
        <taxon>Sphenostylis</taxon>
    </lineage>
</organism>
<evidence type="ECO:0000313" key="7">
    <source>
        <dbReference type="Proteomes" id="UP001189624"/>
    </source>
</evidence>
<dbReference type="GO" id="GO:0046983">
    <property type="term" value="F:protein dimerization activity"/>
    <property type="evidence" value="ECO:0007669"/>
    <property type="project" value="InterPro"/>
</dbReference>
<reference evidence="6" key="1">
    <citation type="submission" date="2023-10" db="EMBL/GenBank/DDBJ databases">
        <authorList>
            <person name="Domelevo Entfellner J.-B."/>
        </authorList>
    </citation>
    <scope>NUCLEOTIDE SEQUENCE</scope>
</reference>
<dbReference type="Proteomes" id="UP001189624">
    <property type="component" value="Chromosome 4"/>
</dbReference>
<dbReference type="InterPro" id="IPR052610">
    <property type="entry name" value="bHLH_transcription_regulator"/>
</dbReference>
<dbReference type="EMBL" id="OY731401">
    <property type="protein sequence ID" value="CAJ1948924.1"/>
    <property type="molecule type" value="Genomic_DNA"/>
</dbReference>
<dbReference type="AlphaFoldDB" id="A0AA86SAF3"/>
<evidence type="ECO:0000256" key="2">
    <source>
        <dbReference type="ARBA" id="ARBA00023015"/>
    </source>
</evidence>
<feature type="non-terminal residue" evidence="6">
    <location>
        <position position="154"/>
    </location>
</feature>
<name>A0AA86SAF3_9FABA</name>